<dbReference type="PROSITE" id="PS01357">
    <property type="entry name" value="ZF_ZZ_1"/>
    <property type="match status" value="1"/>
</dbReference>
<dbReference type="GO" id="GO:0010646">
    <property type="term" value="P:regulation of cell communication"/>
    <property type="evidence" value="ECO:0007669"/>
    <property type="project" value="UniProtKB-ARBA"/>
</dbReference>
<reference evidence="10" key="1">
    <citation type="submission" date="2016-06" db="UniProtKB">
        <authorList>
            <consortium name="WormBaseParasite"/>
        </authorList>
    </citation>
    <scope>IDENTIFICATION</scope>
</reference>
<evidence type="ECO:0000256" key="6">
    <source>
        <dbReference type="SAM" id="MobiDB-lite"/>
    </source>
</evidence>
<keyword evidence="9" id="KW-1185">Reference proteome</keyword>
<evidence type="ECO:0000256" key="2">
    <source>
        <dbReference type="ARBA" id="ARBA00022771"/>
    </source>
</evidence>
<evidence type="ECO:0000256" key="4">
    <source>
        <dbReference type="PROSITE-ProRule" id="PRU00228"/>
    </source>
</evidence>
<gene>
    <name evidence="8" type="ORF">SBAD_LOCUS5966</name>
</gene>
<dbReference type="EMBL" id="UZAM01009382">
    <property type="protein sequence ID" value="VDP08813.1"/>
    <property type="molecule type" value="Genomic_DNA"/>
</dbReference>
<dbReference type="InterPro" id="IPR000433">
    <property type="entry name" value="Znf_ZZ"/>
</dbReference>
<evidence type="ECO:0000313" key="10">
    <source>
        <dbReference type="WBParaSite" id="SBAD_0000620101-mRNA-1"/>
    </source>
</evidence>
<dbReference type="InterPro" id="IPR043145">
    <property type="entry name" value="Znf_ZZ_sf"/>
</dbReference>
<dbReference type="Pfam" id="PF09069">
    <property type="entry name" value="EF-hand_3"/>
    <property type="match status" value="1"/>
</dbReference>
<dbReference type="GO" id="GO:0005886">
    <property type="term" value="C:plasma membrane"/>
    <property type="evidence" value="ECO:0007669"/>
    <property type="project" value="TreeGrafter"/>
</dbReference>
<dbReference type="PANTHER" id="PTHR12268:SF27">
    <property type="entry name" value="DYSTROBREVIN, ISOFORM F"/>
    <property type="match status" value="1"/>
</dbReference>
<dbReference type="Gene3D" id="3.30.60.90">
    <property type="match status" value="1"/>
</dbReference>
<dbReference type="GO" id="GO:0099536">
    <property type="term" value="P:synaptic signaling"/>
    <property type="evidence" value="ECO:0007669"/>
    <property type="project" value="TreeGrafter"/>
</dbReference>
<evidence type="ECO:0000259" key="7">
    <source>
        <dbReference type="PROSITE" id="PS50135"/>
    </source>
</evidence>
<dbReference type="CDD" id="cd02334">
    <property type="entry name" value="ZZ_dystrophin"/>
    <property type="match status" value="1"/>
</dbReference>
<dbReference type="PROSITE" id="PS50135">
    <property type="entry name" value="ZF_ZZ_2"/>
    <property type="match status" value="1"/>
</dbReference>
<dbReference type="Proteomes" id="UP000270296">
    <property type="component" value="Unassembled WGS sequence"/>
</dbReference>
<dbReference type="WBParaSite" id="SBAD_0000620101-mRNA-1">
    <property type="protein sequence ID" value="SBAD_0000620101-mRNA-1"/>
    <property type="gene ID" value="SBAD_0000620101"/>
</dbReference>
<dbReference type="InterPro" id="IPR015154">
    <property type="entry name" value="EF-hand_dom_typ2"/>
</dbReference>
<protein>
    <submittedName>
        <fullName evidence="10">ZZ-type domain-containing protein</fullName>
    </submittedName>
</protein>
<keyword evidence="2 4" id="KW-0863">Zinc-finger</keyword>
<proteinExistence type="predicted"/>
<evidence type="ECO:0000313" key="8">
    <source>
        <dbReference type="EMBL" id="VDP08813.1"/>
    </source>
</evidence>
<dbReference type="AlphaFoldDB" id="A0A183IQR9"/>
<feature type="coiled-coil region" evidence="5">
    <location>
        <begin position="215"/>
        <end position="300"/>
    </location>
</feature>
<name>A0A183IQR9_9BILA</name>
<dbReference type="SUPFAM" id="SSF57850">
    <property type="entry name" value="RING/U-box"/>
    <property type="match status" value="1"/>
</dbReference>
<dbReference type="InterPro" id="IPR050774">
    <property type="entry name" value="KCMF1/Dystrophin"/>
</dbReference>
<dbReference type="SMART" id="SM00291">
    <property type="entry name" value="ZnF_ZZ"/>
    <property type="match status" value="1"/>
</dbReference>
<dbReference type="Pfam" id="PF00569">
    <property type="entry name" value="ZZ"/>
    <property type="match status" value="1"/>
</dbReference>
<accession>A0A183IQR9</accession>
<evidence type="ECO:0000313" key="9">
    <source>
        <dbReference type="Proteomes" id="UP000270296"/>
    </source>
</evidence>
<dbReference type="OrthoDB" id="6019271at2759"/>
<keyword evidence="5" id="KW-0175">Coiled coil</keyword>
<dbReference type="GO" id="GO:0045202">
    <property type="term" value="C:synapse"/>
    <property type="evidence" value="ECO:0007669"/>
    <property type="project" value="TreeGrafter"/>
</dbReference>
<feature type="domain" description="ZZ-type" evidence="7">
    <location>
        <begin position="42"/>
        <end position="98"/>
    </location>
</feature>
<dbReference type="PANTHER" id="PTHR12268">
    <property type="entry name" value="E3 UBIQUITIN-PROTEIN LIGASE KCMF1"/>
    <property type="match status" value="1"/>
</dbReference>
<organism evidence="10">
    <name type="scientific">Soboliphyme baturini</name>
    <dbReference type="NCBI Taxonomy" id="241478"/>
    <lineage>
        <taxon>Eukaryota</taxon>
        <taxon>Metazoa</taxon>
        <taxon>Ecdysozoa</taxon>
        <taxon>Nematoda</taxon>
        <taxon>Enoplea</taxon>
        <taxon>Dorylaimia</taxon>
        <taxon>Dioctophymatida</taxon>
        <taxon>Dioctophymatoidea</taxon>
        <taxon>Soboliphymatidae</taxon>
        <taxon>Soboliphyme</taxon>
    </lineage>
</organism>
<dbReference type="GO" id="GO:0008270">
    <property type="term" value="F:zinc ion binding"/>
    <property type="evidence" value="ECO:0007669"/>
    <property type="project" value="UniProtKB-KW"/>
</dbReference>
<sequence length="413" mass="45880">MTLQDTRVTLNIFLDTLMTDPCPPCLMWIPLLHRMASVEHVFHPVVCDGCSRDSFTGFRYKCQRCHNYQLCQDCFWRGRVSGTHTNQHEMKEYSSYKSPTKQLSHSISKSLQCVPSHSEKKFSFSDYPDRPLDLANVVPTSPSLVRSNVLAHTDEMPLYGDIVSDSHACLVSPGHFSVDERNTDDEHKLIARYSAKLSGRATYLCASMNSGLDENGSQRAAVARLEQKNKEILREIQKLQAMQSANSLAGMSAAAGSAENGLALELDSLRQRKTELELRMEQLRDTRQELMSQLESLMQVLKLRNPQESSPRSQSSMGLPLPEGRRLSRDFEIPAEVDELGSMTFASATPQKTLPFGSQNVYSPRKSSLQTDLLSAADSITNTMTTLVKELGSEEAMNTTAENGESGESGGSL</sequence>
<dbReference type="GO" id="GO:0023051">
    <property type="term" value="P:regulation of signaling"/>
    <property type="evidence" value="ECO:0007669"/>
    <property type="project" value="UniProtKB-ARBA"/>
</dbReference>
<keyword evidence="3" id="KW-0862">Zinc</keyword>
<feature type="compositionally biased region" description="Polar residues" evidence="6">
    <location>
        <begin position="306"/>
        <end position="317"/>
    </location>
</feature>
<feature type="region of interest" description="Disordered" evidence="6">
    <location>
        <begin position="304"/>
        <end position="325"/>
    </location>
</feature>
<evidence type="ECO:0000256" key="3">
    <source>
        <dbReference type="ARBA" id="ARBA00022833"/>
    </source>
</evidence>
<feature type="region of interest" description="Disordered" evidence="6">
    <location>
        <begin position="392"/>
        <end position="413"/>
    </location>
</feature>
<evidence type="ECO:0000256" key="5">
    <source>
        <dbReference type="SAM" id="Coils"/>
    </source>
</evidence>
<reference evidence="8 9" key="2">
    <citation type="submission" date="2018-11" db="EMBL/GenBank/DDBJ databases">
        <authorList>
            <consortium name="Pathogen Informatics"/>
        </authorList>
    </citation>
    <scope>NUCLEOTIDE SEQUENCE [LARGE SCALE GENOMIC DNA]</scope>
</reference>
<keyword evidence="1" id="KW-0479">Metal-binding</keyword>
<evidence type="ECO:0000256" key="1">
    <source>
        <dbReference type="ARBA" id="ARBA00022723"/>
    </source>
</evidence>